<keyword evidence="1" id="KW-0732">Signal</keyword>
<evidence type="ECO:0000313" key="2">
    <source>
        <dbReference type="EMBL" id="QWG00897.1"/>
    </source>
</evidence>
<feature type="chain" id="PRO_5043712955" description="DUF4783 domain-containing protein" evidence="1">
    <location>
        <begin position="25"/>
        <end position="133"/>
    </location>
</feature>
<evidence type="ECO:0000256" key="1">
    <source>
        <dbReference type="SAM" id="SignalP"/>
    </source>
</evidence>
<evidence type="ECO:0000313" key="3">
    <source>
        <dbReference type="Proteomes" id="UP000678679"/>
    </source>
</evidence>
<dbReference type="AlphaFoldDB" id="A0AAX1N086"/>
<keyword evidence="3" id="KW-1185">Reference proteome</keyword>
<name>A0AAX1N086_9BACT</name>
<accession>A0AAX1N086</accession>
<organism evidence="2 3">
    <name type="scientific">Flammeovirga yaeyamensis</name>
    <dbReference type="NCBI Taxonomy" id="367791"/>
    <lineage>
        <taxon>Bacteria</taxon>
        <taxon>Pseudomonadati</taxon>
        <taxon>Bacteroidota</taxon>
        <taxon>Cytophagia</taxon>
        <taxon>Cytophagales</taxon>
        <taxon>Flammeovirgaceae</taxon>
        <taxon>Flammeovirga</taxon>
    </lineage>
</organism>
<proteinExistence type="predicted"/>
<dbReference type="Proteomes" id="UP000678679">
    <property type="component" value="Chromosome 1"/>
</dbReference>
<sequence>MKNFTLALIQLVALLYLAITPSFATELDKLTDEHLSSVKNKVFTEEHAKSFILDYIGIHSEGKADYLYHTGSEDLVAKFKKGIKTASLVEVVKTKHITNVYFKINDVLIHTSYFNETGEMNICRFKHKGKSTR</sequence>
<dbReference type="RefSeq" id="WP_066205380.1">
    <property type="nucleotide sequence ID" value="NZ_CP076132.1"/>
</dbReference>
<evidence type="ECO:0008006" key="4">
    <source>
        <dbReference type="Google" id="ProtNLM"/>
    </source>
</evidence>
<dbReference type="KEGG" id="fya:KMW28_14680"/>
<gene>
    <name evidence="2" type="ORF">KMW28_14680</name>
</gene>
<feature type="signal peptide" evidence="1">
    <location>
        <begin position="1"/>
        <end position="24"/>
    </location>
</feature>
<protein>
    <recommendedName>
        <fullName evidence="4">DUF4783 domain-containing protein</fullName>
    </recommendedName>
</protein>
<dbReference type="EMBL" id="CP076132">
    <property type="protein sequence ID" value="QWG00897.1"/>
    <property type="molecule type" value="Genomic_DNA"/>
</dbReference>
<reference evidence="2 3" key="1">
    <citation type="submission" date="2021-05" db="EMBL/GenBank/DDBJ databases">
        <title>Comparative genomic studies on the polysaccharide-degrading batcterial strains of the Flammeovirga genus.</title>
        <authorList>
            <person name="Zewei F."/>
            <person name="Zheng Z."/>
            <person name="Yu L."/>
            <person name="Ruyue G."/>
            <person name="Yanhong M."/>
            <person name="Yuanyuan C."/>
            <person name="Jingyan G."/>
            <person name="Wenjun H."/>
        </authorList>
    </citation>
    <scope>NUCLEOTIDE SEQUENCE [LARGE SCALE GENOMIC DNA]</scope>
    <source>
        <strain evidence="2 3">NBRC:100898</strain>
    </source>
</reference>